<dbReference type="PANTHER" id="PTHR40758">
    <property type="entry name" value="CONSERVED PROTEIN"/>
    <property type="match status" value="1"/>
</dbReference>
<dbReference type="SUPFAM" id="SSF109854">
    <property type="entry name" value="DinB/YfiT-like putative metalloenzymes"/>
    <property type="match status" value="1"/>
</dbReference>
<dbReference type="GO" id="GO:0046872">
    <property type="term" value="F:metal ion binding"/>
    <property type="evidence" value="ECO:0007669"/>
    <property type="project" value="InterPro"/>
</dbReference>
<organism evidence="3 4">
    <name type="scientific">Sphaerisporangium rufum</name>
    <dbReference type="NCBI Taxonomy" id="1381558"/>
    <lineage>
        <taxon>Bacteria</taxon>
        <taxon>Bacillati</taxon>
        <taxon>Actinomycetota</taxon>
        <taxon>Actinomycetes</taxon>
        <taxon>Streptosporangiales</taxon>
        <taxon>Streptosporangiaceae</taxon>
        <taxon>Sphaerisporangium</taxon>
    </lineage>
</organism>
<feature type="domain" description="Mycothiol-dependent maleylpyruvate isomerase metal-binding" evidence="2">
    <location>
        <begin position="11"/>
        <end position="131"/>
    </location>
</feature>
<reference evidence="3" key="1">
    <citation type="submission" date="2021-01" db="EMBL/GenBank/DDBJ databases">
        <title>Whole genome shotgun sequence of Sphaerisporangium rufum NBRC 109079.</title>
        <authorList>
            <person name="Komaki H."/>
            <person name="Tamura T."/>
        </authorList>
    </citation>
    <scope>NUCLEOTIDE SEQUENCE</scope>
    <source>
        <strain evidence="3">NBRC 109079</strain>
    </source>
</reference>
<dbReference type="InterPro" id="IPR017517">
    <property type="entry name" value="Maleyloyr_isom"/>
</dbReference>
<dbReference type="InterPro" id="IPR010872">
    <property type="entry name" value="MDMPI_C-term_domain"/>
</dbReference>
<evidence type="ECO:0008006" key="5">
    <source>
        <dbReference type="Google" id="ProtNLM"/>
    </source>
</evidence>
<dbReference type="EMBL" id="BOOU01000049">
    <property type="protein sequence ID" value="GII78517.1"/>
    <property type="molecule type" value="Genomic_DNA"/>
</dbReference>
<feature type="domain" description="MDMPI C-terminal" evidence="1">
    <location>
        <begin position="145"/>
        <end position="246"/>
    </location>
</feature>
<name>A0A919R7C6_9ACTN</name>
<proteinExistence type="predicted"/>
<protein>
    <recommendedName>
        <fullName evidence="5">Maleylpyruvate isomerase family mycothiol-dependent enzyme</fullName>
    </recommendedName>
</protein>
<dbReference type="Pfam" id="PF07398">
    <property type="entry name" value="MDMPI_C"/>
    <property type="match status" value="1"/>
</dbReference>
<accession>A0A919R7C6</accession>
<dbReference type="Pfam" id="PF11716">
    <property type="entry name" value="MDMPI_N"/>
    <property type="match status" value="1"/>
</dbReference>
<evidence type="ECO:0000313" key="4">
    <source>
        <dbReference type="Proteomes" id="UP000655287"/>
    </source>
</evidence>
<evidence type="ECO:0000259" key="2">
    <source>
        <dbReference type="Pfam" id="PF11716"/>
    </source>
</evidence>
<evidence type="ECO:0000259" key="1">
    <source>
        <dbReference type="Pfam" id="PF07398"/>
    </source>
</evidence>
<dbReference type="AlphaFoldDB" id="A0A919R7C6"/>
<dbReference type="GO" id="GO:0005886">
    <property type="term" value="C:plasma membrane"/>
    <property type="evidence" value="ECO:0007669"/>
    <property type="project" value="TreeGrafter"/>
</dbReference>
<evidence type="ECO:0000313" key="3">
    <source>
        <dbReference type="EMBL" id="GII78517.1"/>
    </source>
</evidence>
<comment type="caution">
    <text evidence="3">The sequence shown here is derived from an EMBL/GenBank/DDBJ whole genome shotgun (WGS) entry which is preliminary data.</text>
</comment>
<gene>
    <name evidence="3" type="ORF">Sru01_34990</name>
</gene>
<dbReference type="Proteomes" id="UP000655287">
    <property type="component" value="Unassembled WGS sequence"/>
</dbReference>
<dbReference type="RefSeq" id="WP_203986442.1">
    <property type="nucleotide sequence ID" value="NZ_BOOU01000049.1"/>
</dbReference>
<dbReference type="NCBIfam" id="TIGR03083">
    <property type="entry name" value="maleylpyruvate isomerase family mycothiol-dependent enzyme"/>
    <property type="match status" value="1"/>
</dbReference>
<dbReference type="InterPro" id="IPR034660">
    <property type="entry name" value="DinB/YfiT-like"/>
</dbReference>
<keyword evidence="4" id="KW-1185">Reference proteome</keyword>
<dbReference type="PANTHER" id="PTHR40758:SF1">
    <property type="entry name" value="CONSERVED PROTEIN"/>
    <property type="match status" value="1"/>
</dbReference>
<dbReference type="InterPro" id="IPR024344">
    <property type="entry name" value="MDMPI_metal-binding"/>
</dbReference>
<sequence length="256" mass="27413">MNLARLRGSLDDDFTLLRSALAATGPDAPVPPCPGWTVAELALHVTYVYLHKTECIRLGAFPDPWPPAGADPDPKGAVDLAALDAAYAGLLAQLDGHRPADHAASWYEPDQTVGFWIRRMAHETLIHRVDAELAAGRPVSPVPEDVAVDGVDEILKIMMGYGSVRWREDFGALLDVPDARPVAVAAGHHAWTVTATPSGVVVTEAASGFDGEAVVTGEPQAMLLWLWNRAGDEAVRQAGDQKLLDRFQALCTAATR</sequence>